<dbReference type="FunFam" id="3.30.160.60:FF:000075">
    <property type="entry name" value="Putative zinc finger protein 536"/>
    <property type="match status" value="1"/>
</dbReference>
<gene>
    <name evidence="12" type="ORF">GE061_003298</name>
</gene>
<dbReference type="Pfam" id="PF00096">
    <property type="entry name" value="zf-C2H2"/>
    <property type="match status" value="1"/>
</dbReference>
<protein>
    <recommendedName>
        <fullName evidence="11">C2H2-type domain-containing protein</fullName>
    </recommendedName>
</protein>
<dbReference type="GO" id="GO:0008270">
    <property type="term" value="F:zinc ion binding"/>
    <property type="evidence" value="ECO:0007669"/>
    <property type="project" value="UniProtKB-KW"/>
</dbReference>
<evidence type="ECO:0000313" key="13">
    <source>
        <dbReference type="Proteomes" id="UP000466442"/>
    </source>
</evidence>
<feature type="domain" description="C2H2-type" evidence="11">
    <location>
        <begin position="145"/>
        <end position="172"/>
    </location>
</feature>
<feature type="domain" description="C2H2-type" evidence="11">
    <location>
        <begin position="173"/>
        <end position="200"/>
    </location>
</feature>
<dbReference type="GO" id="GO:0005634">
    <property type="term" value="C:nucleus"/>
    <property type="evidence" value="ECO:0007669"/>
    <property type="project" value="UniProtKB-SubCell"/>
</dbReference>
<organism evidence="12 13">
    <name type="scientific">Apolygus lucorum</name>
    <name type="common">Small green plant bug</name>
    <name type="synonym">Lygocoris lucorum</name>
    <dbReference type="NCBI Taxonomy" id="248454"/>
    <lineage>
        <taxon>Eukaryota</taxon>
        <taxon>Metazoa</taxon>
        <taxon>Ecdysozoa</taxon>
        <taxon>Arthropoda</taxon>
        <taxon>Hexapoda</taxon>
        <taxon>Insecta</taxon>
        <taxon>Pterygota</taxon>
        <taxon>Neoptera</taxon>
        <taxon>Paraneoptera</taxon>
        <taxon>Hemiptera</taxon>
        <taxon>Heteroptera</taxon>
        <taxon>Panheteroptera</taxon>
        <taxon>Cimicomorpha</taxon>
        <taxon>Miridae</taxon>
        <taxon>Mirini</taxon>
        <taxon>Apolygus</taxon>
    </lineage>
</organism>
<keyword evidence="9" id="KW-0804">Transcription</keyword>
<dbReference type="FunFam" id="3.30.160.60:FF:000446">
    <property type="entry name" value="Zinc finger protein"/>
    <property type="match status" value="1"/>
</dbReference>
<evidence type="ECO:0000256" key="4">
    <source>
        <dbReference type="ARBA" id="ARBA00022737"/>
    </source>
</evidence>
<name>A0A6A4JQ86_APOLU</name>
<feature type="domain" description="C2H2-type" evidence="11">
    <location>
        <begin position="201"/>
        <end position="228"/>
    </location>
</feature>
<comment type="similarity">
    <text evidence="2">Belongs to the krueppel C2H2-type zinc-finger protein family.</text>
</comment>
<dbReference type="Gene3D" id="3.30.160.60">
    <property type="entry name" value="Classic Zinc Finger"/>
    <property type="match status" value="5"/>
</dbReference>
<keyword evidence="4" id="KW-0677">Repeat</keyword>
<sequence length="256" mass="29429">MTSISLLPLEQRFSIRKKFQVSECSPVDCGRYSGMTSDCESAGEGLHFMLLAGDALSLEDQPMKIPESIEPIMIPESIEKLNDPKLRFYCATCDFSCRNKRILKSHVLKHYSKKKTKTCEQCGYITLNANDFKKHLRIHTGEKPYKCPYCDYRAVVMQHIRKHIPKHTGFKPYFCTECNYKCSDSAVLKTHLLTHTDIKPFVCPHCGYRCRQSGALKKHIRTHTGDRPHSCPHCDYKATQAGHVKVHMRRIHPAML</sequence>
<evidence type="ECO:0000256" key="5">
    <source>
        <dbReference type="ARBA" id="ARBA00022771"/>
    </source>
</evidence>
<dbReference type="Proteomes" id="UP000466442">
    <property type="component" value="Unassembled WGS sequence"/>
</dbReference>
<evidence type="ECO:0000256" key="2">
    <source>
        <dbReference type="ARBA" id="ARBA00006991"/>
    </source>
</evidence>
<dbReference type="PROSITE" id="PS00028">
    <property type="entry name" value="ZINC_FINGER_C2H2_1"/>
    <property type="match status" value="3"/>
</dbReference>
<comment type="subcellular location">
    <subcellularLocation>
        <location evidence="1">Nucleus</location>
    </subcellularLocation>
</comment>
<dbReference type="SUPFAM" id="SSF57667">
    <property type="entry name" value="beta-beta-alpha zinc fingers"/>
    <property type="match status" value="4"/>
</dbReference>
<dbReference type="PROSITE" id="PS50157">
    <property type="entry name" value="ZINC_FINGER_C2H2_2"/>
    <property type="match status" value="4"/>
</dbReference>
<accession>A0A6A4JQ86</accession>
<dbReference type="PANTHER" id="PTHR24379:SF121">
    <property type="entry name" value="C2H2-TYPE DOMAIN-CONTAINING PROTEIN"/>
    <property type="match status" value="1"/>
</dbReference>
<evidence type="ECO:0000256" key="6">
    <source>
        <dbReference type="ARBA" id="ARBA00022833"/>
    </source>
</evidence>
<dbReference type="EMBL" id="WIXP02000011">
    <property type="protein sequence ID" value="KAF6202891.1"/>
    <property type="molecule type" value="Genomic_DNA"/>
</dbReference>
<dbReference type="InterPro" id="IPR013087">
    <property type="entry name" value="Znf_C2H2_type"/>
</dbReference>
<evidence type="ECO:0000256" key="7">
    <source>
        <dbReference type="ARBA" id="ARBA00023015"/>
    </source>
</evidence>
<dbReference type="InterPro" id="IPR036236">
    <property type="entry name" value="Znf_C2H2_sf"/>
</dbReference>
<dbReference type="OrthoDB" id="10067983at2759"/>
<proteinExistence type="inferred from homology"/>
<keyword evidence="3" id="KW-0479">Metal-binding</keyword>
<evidence type="ECO:0000313" key="12">
    <source>
        <dbReference type="EMBL" id="KAF6202891.1"/>
    </source>
</evidence>
<evidence type="ECO:0000256" key="9">
    <source>
        <dbReference type="ARBA" id="ARBA00023163"/>
    </source>
</evidence>
<dbReference type="GO" id="GO:0003677">
    <property type="term" value="F:DNA binding"/>
    <property type="evidence" value="ECO:0007669"/>
    <property type="project" value="UniProtKB-KW"/>
</dbReference>
<evidence type="ECO:0000256" key="10">
    <source>
        <dbReference type="ARBA" id="ARBA00023242"/>
    </source>
</evidence>
<keyword evidence="7" id="KW-0805">Transcription regulation</keyword>
<dbReference type="FunFam" id="3.30.160.60:FF:002069">
    <property type="entry name" value="Uncharacterized protein"/>
    <property type="match status" value="1"/>
</dbReference>
<comment type="caution">
    <text evidence="12">The sequence shown here is derived from an EMBL/GenBank/DDBJ whole genome shotgun (WGS) entry which is preliminary data.</text>
</comment>
<dbReference type="FunFam" id="3.30.160.60:FF:001485">
    <property type="entry name" value="Krueppel-related zinc finger protein"/>
    <property type="match status" value="1"/>
</dbReference>
<keyword evidence="8" id="KW-0238">DNA-binding</keyword>
<keyword evidence="13" id="KW-1185">Reference proteome</keyword>
<evidence type="ECO:0000256" key="3">
    <source>
        <dbReference type="ARBA" id="ARBA00022723"/>
    </source>
</evidence>
<evidence type="ECO:0000259" key="11">
    <source>
        <dbReference type="PROSITE" id="PS50157"/>
    </source>
</evidence>
<reference evidence="12" key="1">
    <citation type="journal article" date="2021" name="Mol. Ecol. Resour.">
        <title>Apolygus lucorum genome provides insights into omnivorousness and mesophyll feeding.</title>
        <authorList>
            <person name="Liu Y."/>
            <person name="Liu H."/>
            <person name="Wang H."/>
            <person name="Huang T."/>
            <person name="Liu B."/>
            <person name="Yang B."/>
            <person name="Yin L."/>
            <person name="Li B."/>
            <person name="Zhang Y."/>
            <person name="Zhang S."/>
            <person name="Jiang F."/>
            <person name="Zhang X."/>
            <person name="Ren Y."/>
            <person name="Wang B."/>
            <person name="Wang S."/>
            <person name="Lu Y."/>
            <person name="Wu K."/>
            <person name="Fan W."/>
            <person name="Wang G."/>
        </authorList>
    </citation>
    <scope>NUCLEOTIDE SEQUENCE</scope>
    <source>
        <strain evidence="12">12Hb</strain>
    </source>
</reference>
<dbReference type="SMART" id="SM00355">
    <property type="entry name" value="ZnF_C2H2"/>
    <property type="match status" value="6"/>
</dbReference>
<dbReference type="AlphaFoldDB" id="A0A6A4JQ86"/>
<keyword evidence="5" id="KW-0863">Zinc-finger</keyword>
<keyword evidence="10" id="KW-0539">Nucleus</keyword>
<keyword evidence="6" id="KW-0862">Zinc</keyword>
<feature type="domain" description="C2H2-type" evidence="11">
    <location>
        <begin position="117"/>
        <end position="144"/>
    </location>
</feature>
<evidence type="ECO:0000256" key="1">
    <source>
        <dbReference type="ARBA" id="ARBA00004123"/>
    </source>
</evidence>
<dbReference type="PANTHER" id="PTHR24379">
    <property type="entry name" value="KRAB AND ZINC FINGER DOMAIN-CONTAINING"/>
    <property type="match status" value="1"/>
</dbReference>
<evidence type="ECO:0000256" key="8">
    <source>
        <dbReference type="ARBA" id="ARBA00023125"/>
    </source>
</evidence>